<evidence type="ECO:0000256" key="2">
    <source>
        <dbReference type="SAM" id="SignalP"/>
    </source>
</evidence>
<evidence type="ECO:0000313" key="3">
    <source>
        <dbReference type="EMBL" id="HJB91800.1"/>
    </source>
</evidence>
<accession>A0A9D2MTL4</accession>
<feature type="chain" id="PRO_5039203757" evidence="2">
    <location>
        <begin position="23"/>
        <end position="399"/>
    </location>
</feature>
<feature type="region of interest" description="Disordered" evidence="1">
    <location>
        <begin position="185"/>
        <end position="232"/>
    </location>
</feature>
<feature type="compositionally biased region" description="Polar residues" evidence="1">
    <location>
        <begin position="20"/>
        <end position="29"/>
    </location>
</feature>
<evidence type="ECO:0000256" key="1">
    <source>
        <dbReference type="SAM" id="MobiDB-lite"/>
    </source>
</evidence>
<feature type="compositionally biased region" description="Acidic residues" evidence="1">
    <location>
        <begin position="197"/>
        <end position="209"/>
    </location>
</feature>
<dbReference type="EMBL" id="DWXE01000039">
    <property type="protein sequence ID" value="HJB91800.1"/>
    <property type="molecule type" value="Genomic_DNA"/>
</dbReference>
<keyword evidence="2" id="KW-0732">Signal</keyword>
<feature type="signal peptide" evidence="2">
    <location>
        <begin position="1"/>
        <end position="22"/>
    </location>
</feature>
<dbReference type="AlphaFoldDB" id="A0A9D2MTL4"/>
<gene>
    <name evidence="3" type="ORF">H9763_10120</name>
</gene>
<proteinExistence type="predicted"/>
<organism evidence="3 4">
    <name type="scientific">Candidatus Eisenbergiella merdigallinarum</name>
    <dbReference type="NCBI Taxonomy" id="2838552"/>
    <lineage>
        <taxon>Bacteria</taxon>
        <taxon>Bacillati</taxon>
        <taxon>Bacillota</taxon>
        <taxon>Clostridia</taxon>
        <taxon>Lachnospirales</taxon>
        <taxon>Lachnospiraceae</taxon>
        <taxon>Eisenbergiella</taxon>
    </lineage>
</organism>
<dbReference type="Proteomes" id="UP000886883">
    <property type="component" value="Unassembled WGS sequence"/>
</dbReference>
<protein>
    <submittedName>
        <fullName evidence="3">Uncharacterized protein</fullName>
    </submittedName>
</protein>
<reference evidence="3" key="2">
    <citation type="submission" date="2021-04" db="EMBL/GenBank/DDBJ databases">
        <authorList>
            <person name="Gilroy R."/>
        </authorList>
    </citation>
    <scope>NUCLEOTIDE SEQUENCE</scope>
    <source>
        <strain evidence="3">USAMLcec3-2134</strain>
    </source>
</reference>
<name>A0A9D2MTL4_9FIRM</name>
<reference evidence="3" key="1">
    <citation type="journal article" date="2021" name="PeerJ">
        <title>Extensive microbial diversity within the chicken gut microbiome revealed by metagenomics and culture.</title>
        <authorList>
            <person name="Gilroy R."/>
            <person name="Ravi A."/>
            <person name="Getino M."/>
            <person name="Pursley I."/>
            <person name="Horton D.L."/>
            <person name="Alikhan N.F."/>
            <person name="Baker D."/>
            <person name="Gharbi K."/>
            <person name="Hall N."/>
            <person name="Watson M."/>
            <person name="Adriaenssens E.M."/>
            <person name="Foster-Nyarko E."/>
            <person name="Jarju S."/>
            <person name="Secka A."/>
            <person name="Antonio M."/>
            <person name="Oren A."/>
            <person name="Chaudhuri R.R."/>
            <person name="La Ragione R."/>
            <person name="Hildebrand F."/>
            <person name="Pallen M.J."/>
        </authorList>
    </citation>
    <scope>NUCLEOTIDE SEQUENCE</scope>
    <source>
        <strain evidence="3">USAMLcec3-2134</strain>
    </source>
</reference>
<comment type="caution">
    <text evidence="3">The sequence shown here is derived from an EMBL/GenBank/DDBJ whole genome shotgun (WGS) entry which is preliminary data.</text>
</comment>
<feature type="region of interest" description="Disordered" evidence="1">
    <location>
        <begin position="20"/>
        <end position="68"/>
    </location>
</feature>
<feature type="compositionally biased region" description="Basic and acidic residues" evidence="1">
    <location>
        <begin position="211"/>
        <end position="223"/>
    </location>
</feature>
<evidence type="ECO:0000313" key="4">
    <source>
        <dbReference type="Proteomes" id="UP000886883"/>
    </source>
</evidence>
<sequence length="399" mass="43078">MKKKLLIAFLCAALAGSMTVQAETSSQPASQETEASETETSETETSGSENSGQDGSESPIKVSPSETPDVESVITSIGFEPEFTTIYEAQAGQEYILNEPEMKISFTEEWSDVVVVDYDIVTSQSAGRNWSKNDDGTYTVSPAYVLGYFTFNVSRIVIEKDGYQYTFDLESKYFSDDKGGNKFTFLFSPRSDKPSDDDSNDDAQEESGSSDEGREESGSRDDGDNGGDDTADAVVEAPRNVVSAGGASITSSVDGVYSAKAVGGVAVKSPLADVYNSVGAVQDPASKEKLTFYVCDNRDWEEQEIYSQAAQIVGKQLVSVIDMDLYHFTASGCQTVRTSSAPVEIVIALPKWSVDSSKAFSVWCVDPSGQLVQMEDTDTNPETITIQANCFGTYAIVRN</sequence>